<comment type="caution">
    <text evidence="1">The sequence shown here is derived from an EMBL/GenBank/DDBJ whole genome shotgun (WGS) entry which is preliminary data.</text>
</comment>
<dbReference type="AlphaFoldDB" id="A0ABD6E1N9"/>
<dbReference type="Proteomes" id="UP001608902">
    <property type="component" value="Unassembled WGS sequence"/>
</dbReference>
<evidence type="ECO:0000313" key="1">
    <source>
        <dbReference type="EMBL" id="MFH4973493.1"/>
    </source>
</evidence>
<organism evidence="1 2">
    <name type="scientific">Gnathostoma spinigerum</name>
    <dbReference type="NCBI Taxonomy" id="75299"/>
    <lineage>
        <taxon>Eukaryota</taxon>
        <taxon>Metazoa</taxon>
        <taxon>Ecdysozoa</taxon>
        <taxon>Nematoda</taxon>
        <taxon>Chromadorea</taxon>
        <taxon>Rhabditida</taxon>
        <taxon>Spirurina</taxon>
        <taxon>Gnathostomatomorpha</taxon>
        <taxon>Gnathostomatoidea</taxon>
        <taxon>Gnathostomatidae</taxon>
        <taxon>Gnathostoma</taxon>
    </lineage>
</organism>
<evidence type="ECO:0000313" key="2">
    <source>
        <dbReference type="Proteomes" id="UP001608902"/>
    </source>
</evidence>
<reference evidence="1 2" key="1">
    <citation type="submission" date="2024-08" db="EMBL/GenBank/DDBJ databases">
        <title>Gnathostoma spinigerum genome.</title>
        <authorList>
            <person name="Gonzalez-Bertolin B."/>
            <person name="Monzon S."/>
            <person name="Zaballos A."/>
            <person name="Jimenez P."/>
            <person name="Dekumyoy P."/>
            <person name="Varona S."/>
            <person name="Cuesta I."/>
            <person name="Sumanam S."/>
            <person name="Adisakwattana P."/>
            <person name="Gasser R.B."/>
            <person name="Hernandez-Gonzalez A."/>
            <person name="Young N.D."/>
            <person name="Perteguer M.J."/>
        </authorList>
    </citation>
    <scope>NUCLEOTIDE SEQUENCE [LARGE SCALE GENOMIC DNA]</scope>
    <source>
        <strain evidence="1">AL3</strain>
        <tissue evidence="1">Liver</tissue>
    </source>
</reference>
<sequence length="133" mass="14866">MDPSTLRANRIGLQRRIGSHRARDCEECQADKASWDEIDLSVDIYSCRGLSRDELTDILLEEKNIRNCDILGLCETRRKKEPHRKWKEGSMVLLGSGSGQQAVGGIGLLSIKSGQTRSWNATSSPRQLAFSFS</sequence>
<gene>
    <name evidence="1" type="ORF">AB6A40_000202</name>
</gene>
<accession>A0ABD6E1N9</accession>
<name>A0ABD6E1N9_9BILA</name>
<proteinExistence type="predicted"/>
<dbReference type="EMBL" id="JBGFUD010000051">
    <property type="protein sequence ID" value="MFH4973493.1"/>
    <property type="molecule type" value="Genomic_DNA"/>
</dbReference>
<protein>
    <submittedName>
        <fullName evidence="1">Uncharacterized protein</fullName>
    </submittedName>
</protein>
<keyword evidence="2" id="KW-1185">Reference proteome</keyword>